<comment type="caution">
    <text evidence="1">The sequence shown here is derived from an EMBL/GenBank/DDBJ whole genome shotgun (WGS) entry which is preliminary data.</text>
</comment>
<dbReference type="Proteomes" id="UP001602013">
    <property type="component" value="Unassembled WGS sequence"/>
</dbReference>
<gene>
    <name evidence="1" type="ORF">ACFYXI_26905</name>
</gene>
<dbReference type="Gene3D" id="1.10.287.100">
    <property type="match status" value="1"/>
</dbReference>
<organism evidence="1 2">
    <name type="scientific">Microtetraspora malaysiensis</name>
    <dbReference type="NCBI Taxonomy" id="161358"/>
    <lineage>
        <taxon>Bacteria</taxon>
        <taxon>Bacillati</taxon>
        <taxon>Actinomycetota</taxon>
        <taxon>Actinomycetes</taxon>
        <taxon>Streptosporangiales</taxon>
        <taxon>Streptosporangiaceae</taxon>
        <taxon>Microtetraspora</taxon>
    </lineage>
</organism>
<evidence type="ECO:0000313" key="2">
    <source>
        <dbReference type="Proteomes" id="UP001602013"/>
    </source>
</evidence>
<evidence type="ECO:0000313" key="1">
    <source>
        <dbReference type="EMBL" id="MFF3669224.1"/>
    </source>
</evidence>
<reference evidence="1 2" key="1">
    <citation type="submission" date="2024-10" db="EMBL/GenBank/DDBJ databases">
        <title>The Natural Products Discovery Center: Release of the First 8490 Sequenced Strains for Exploring Actinobacteria Biosynthetic Diversity.</title>
        <authorList>
            <person name="Kalkreuter E."/>
            <person name="Kautsar S.A."/>
            <person name="Yang D."/>
            <person name="Bader C.D."/>
            <person name="Teijaro C.N."/>
            <person name="Fluegel L."/>
            <person name="Davis C.M."/>
            <person name="Simpson J.R."/>
            <person name="Lauterbach L."/>
            <person name="Steele A.D."/>
            <person name="Gui C."/>
            <person name="Meng S."/>
            <person name="Li G."/>
            <person name="Viehrig K."/>
            <person name="Ye F."/>
            <person name="Su P."/>
            <person name="Kiefer A.F."/>
            <person name="Nichols A."/>
            <person name="Cepeda A.J."/>
            <person name="Yan W."/>
            <person name="Fan B."/>
            <person name="Jiang Y."/>
            <person name="Adhikari A."/>
            <person name="Zheng C.-J."/>
            <person name="Schuster L."/>
            <person name="Cowan T.M."/>
            <person name="Smanski M.J."/>
            <person name="Chevrette M.G."/>
            <person name="De Carvalho L.P.S."/>
            <person name="Shen B."/>
        </authorList>
    </citation>
    <scope>NUCLEOTIDE SEQUENCE [LARGE SCALE GENOMIC DNA]</scope>
    <source>
        <strain evidence="1 2">NPDC002173</strain>
    </source>
</reference>
<sequence length="67" mass="7278">MLRRSIALTEEGADVLMRYAQESDACLAQRMARELTPTERGLLRLAVGLLDRLVSGDGEGREADGSS</sequence>
<evidence type="ECO:0008006" key="3">
    <source>
        <dbReference type="Google" id="ProtNLM"/>
    </source>
</evidence>
<accession>A0ABW6SZ61</accession>
<protein>
    <recommendedName>
        <fullName evidence="3">MarR family transcriptional regulator</fullName>
    </recommendedName>
</protein>
<dbReference type="EMBL" id="JBIASD010000020">
    <property type="protein sequence ID" value="MFF3669224.1"/>
    <property type="molecule type" value="Genomic_DNA"/>
</dbReference>
<dbReference type="RefSeq" id="WP_387415151.1">
    <property type="nucleotide sequence ID" value="NZ_JBIASD010000020.1"/>
</dbReference>
<keyword evidence="2" id="KW-1185">Reference proteome</keyword>
<name>A0ABW6SZ61_9ACTN</name>
<proteinExistence type="predicted"/>